<dbReference type="Pfam" id="PF00078">
    <property type="entry name" value="RVT_1"/>
    <property type="match status" value="1"/>
</dbReference>
<evidence type="ECO:0000313" key="3">
    <source>
        <dbReference type="EMBL" id="PKI45344.1"/>
    </source>
</evidence>
<name>A0A2I0IMV9_PUNGR</name>
<dbReference type="Proteomes" id="UP000233551">
    <property type="component" value="Unassembled WGS sequence"/>
</dbReference>
<keyword evidence="4" id="KW-1185">Reference proteome</keyword>
<evidence type="ECO:0008006" key="5">
    <source>
        <dbReference type="Google" id="ProtNLM"/>
    </source>
</evidence>
<dbReference type="PANTHER" id="PTHR33116:SF78">
    <property type="entry name" value="OS12G0587133 PROTEIN"/>
    <property type="match status" value="1"/>
</dbReference>
<dbReference type="PANTHER" id="PTHR33116">
    <property type="entry name" value="REVERSE TRANSCRIPTASE ZINC-BINDING DOMAIN-CONTAINING PROTEIN-RELATED-RELATED"/>
    <property type="match status" value="1"/>
</dbReference>
<accession>A0A2I0IMV9</accession>
<reference evidence="3 4" key="1">
    <citation type="submission" date="2017-11" db="EMBL/GenBank/DDBJ databases">
        <title>De-novo sequencing of pomegranate (Punica granatum L.) genome.</title>
        <authorList>
            <person name="Akparov Z."/>
            <person name="Amiraslanov A."/>
            <person name="Hajiyeva S."/>
            <person name="Abbasov M."/>
            <person name="Kaur K."/>
            <person name="Hamwieh A."/>
            <person name="Solovyev V."/>
            <person name="Salamov A."/>
            <person name="Braich B."/>
            <person name="Kosarev P."/>
            <person name="Mahmoud A."/>
            <person name="Hajiyev E."/>
            <person name="Babayeva S."/>
            <person name="Izzatullayeva V."/>
            <person name="Mammadov A."/>
            <person name="Mammadov A."/>
            <person name="Sharifova S."/>
            <person name="Ojaghi J."/>
            <person name="Eynullazada K."/>
            <person name="Bayramov B."/>
            <person name="Abdulazimova A."/>
            <person name="Shahmuradov I."/>
        </authorList>
    </citation>
    <scope>NUCLEOTIDE SEQUENCE [LARGE SCALE GENOMIC DNA]</scope>
    <source>
        <strain evidence="4">cv. AG2017</strain>
        <tissue evidence="3">Leaf</tissue>
    </source>
</reference>
<dbReference type="CDD" id="cd06222">
    <property type="entry name" value="RNase_H_like"/>
    <property type="match status" value="1"/>
</dbReference>
<proteinExistence type="predicted"/>
<dbReference type="STRING" id="22663.A0A2I0IMV9"/>
<dbReference type="EMBL" id="PGOL01002725">
    <property type="protein sequence ID" value="PKI45344.1"/>
    <property type="molecule type" value="Genomic_DNA"/>
</dbReference>
<dbReference type="Pfam" id="PF13966">
    <property type="entry name" value="zf-RVT"/>
    <property type="match status" value="1"/>
</dbReference>
<dbReference type="AlphaFoldDB" id="A0A2I0IMV9"/>
<dbReference type="InterPro" id="IPR026960">
    <property type="entry name" value="RVT-Znf"/>
</dbReference>
<dbReference type="InterPro" id="IPR000477">
    <property type="entry name" value="RT_dom"/>
</dbReference>
<evidence type="ECO:0000259" key="1">
    <source>
        <dbReference type="Pfam" id="PF00078"/>
    </source>
</evidence>
<feature type="domain" description="Reverse transcriptase" evidence="1">
    <location>
        <begin position="91"/>
        <end position="196"/>
    </location>
</feature>
<organism evidence="3 4">
    <name type="scientific">Punica granatum</name>
    <name type="common">Pomegranate</name>
    <dbReference type="NCBI Taxonomy" id="22663"/>
    <lineage>
        <taxon>Eukaryota</taxon>
        <taxon>Viridiplantae</taxon>
        <taxon>Streptophyta</taxon>
        <taxon>Embryophyta</taxon>
        <taxon>Tracheophyta</taxon>
        <taxon>Spermatophyta</taxon>
        <taxon>Magnoliopsida</taxon>
        <taxon>eudicotyledons</taxon>
        <taxon>Gunneridae</taxon>
        <taxon>Pentapetalae</taxon>
        <taxon>rosids</taxon>
        <taxon>malvids</taxon>
        <taxon>Myrtales</taxon>
        <taxon>Lythraceae</taxon>
        <taxon>Punica</taxon>
    </lineage>
</organism>
<evidence type="ECO:0000259" key="2">
    <source>
        <dbReference type="Pfam" id="PF13966"/>
    </source>
</evidence>
<gene>
    <name evidence="3" type="ORF">CRG98_034262</name>
</gene>
<dbReference type="InterPro" id="IPR044730">
    <property type="entry name" value="RNase_H-like_dom_plant"/>
</dbReference>
<feature type="domain" description="Reverse transcriptase zinc-binding" evidence="2">
    <location>
        <begin position="453"/>
        <end position="540"/>
    </location>
</feature>
<evidence type="ECO:0000313" key="4">
    <source>
        <dbReference type="Proteomes" id="UP000233551"/>
    </source>
</evidence>
<sequence>MTESRFPELPIEAGAALSVGVTIEEVWNALFDMPPFRAPDPDEYQAVFYQTNWDIICHSLLDFVHGVFEGGRSMAAMNSTLIALIPKVQVPKTIHQFRLISFCNVSYKLTIKIVANRLQKYMPSLILPYQSSFIPGRHIQDNIIVAQELIHSKRMMKRKKGFMVLKIDLEKAYDHLSWDFLNATLSLVGISKGLIRIIMDCVSSSVMQLAHLILDSVLAGRWKPIKIEVSENQTLEIMRILDVFCGASGQKVSPAKSIIHFLRNVADPIRSAICHRCSFTPTDELGRYLGIPIVHGRVRKSHFQNVVARVRNRLSGRSSSPLSMAGRTTLIKLVIQSITFYTMQVVSLPRGICVEIDKLCQNFLRGHKEDQKKLHMVPGYGPLLEQVVSVPSAATLHKPVTSFVTSSRGWDWPRISTYLNHASLLCLASVLPPSSDTSGSDIPFCRLSSPGDYSVSSAYKLLTLASGLSYQSRLWKTIWLWEGPQLIRLFLWRVAGESLLTNEARFKRHLSPSLDCSGCNLGTESTLHALRDYALSKPIWSGTQAILRTALGFRESWAAARAVGGSSNKDWMDIRWLKPPGDFLKLNIDGSVRGNPRIAGAGGLIRNDSGGWVIGFVQNIGITSVTMAKL</sequence>
<comment type="caution">
    <text evidence="3">The sequence shown here is derived from an EMBL/GenBank/DDBJ whole genome shotgun (WGS) entry which is preliminary data.</text>
</comment>
<protein>
    <recommendedName>
        <fullName evidence="5">Reverse transcriptase domain-containing protein</fullName>
    </recommendedName>
</protein>
<dbReference type="CDD" id="cd01650">
    <property type="entry name" value="RT_nLTR_like"/>
    <property type="match status" value="1"/>
</dbReference>